<comment type="caution">
    <text evidence="2">The sequence shown here is derived from an EMBL/GenBank/DDBJ whole genome shotgun (WGS) entry which is preliminary data.</text>
</comment>
<evidence type="ECO:0000259" key="1">
    <source>
        <dbReference type="PROSITE" id="PS51186"/>
    </source>
</evidence>
<dbReference type="Pfam" id="PF13673">
    <property type="entry name" value="Acetyltransf_10"/>
    <property type="match status" value="1"/>
</dbReference>
<evidence type="ECO:0000313" key="2">
    <source>
        <dbReference type="EMBL" id="KFI71313.1"/>
    </source>
</evidence>
<dbReference type="EMBL" id="JGZD01000014">
    <property type="protein sequence ID" value="KFI71313.1"/>
    <property type="molecule type" value="Genomic_DNA"/>
</dbReference>
<dbReference type="STRING" id="1693.BMIN_1610"/>
<dbReference type="Proteomes" id="UP000029014">
    <property type="component" value="Unassembled WGS sequence"/>
</dbReference>
<dbReference type="Gene3D" id="3.40.630.30">
    <property type="match status" value="1"/>
</dbReference>
<feature type="domain" description="N-acetyltransferase" evidence="1">
    <location>
        <begin position="33"/>
        <end position="175"/>
    </location>
</feature>
<accession>A0A087BJW3</accession>
<dbReference type="AlphaFoldDB" id="A0A087BJW3"/>
<keyword evidence="2" id="KW-0808">Transferase</keyword>
<reference evidence="2 3" key="1">
    <citation type="submission" date="2014-03" db="EMBL/GenBank/DDBJ databases">
        <title>Genomics of Bifidobacteria.</title>
        <authorList>
            <person name="Ventura M."/>
            <person name="Milani C."/>
            <person name="Lugli G.A."/>
        </authorList>
    </citation>
    <scope>NUCLEOTIDE SEQUENCE [LARGE SCALE GENOMIC DNA]</scope>
    <source>
        <strain evidence="2 3">LMG 11592</strain>
    </source>
</reference>
<dbReference type="SUPFAM" id="SSF55729">
    <property type="entry name" value="Acyl-CoA N-acyltransferases (Nat)"/>
    <property type="match status" value="1"/>
</dbReference>
<name>A0A087BJW3_9BIFI</name>
<dbReference type="InterPro" id="IPR000182">
    <property type="entry name" value="GNAT_dom"/>
</dbReference>
<keyword evidence="3" id="KW-1185">Reference proteome</keyword>
<dbReference type="eggNOG" id="COG0454">
    <property type="taxonomic scope" value="Bacteria"/>
</dbReference>
<proteinExistence type="predicted"/>
<dbReference type="CDD" id="cd04301">
    <property type="entry name" value="NAT_SF"/>
    <property type="match status" value="1"/>
</dbReference>
<protein>
    <submittedName>
        <fullName evidence="2">GNAT family acetyltransferase</fullName>
    </submittedName>
</protein>
<evidence type="ECO:0000313" key="3">
    <source>
        <dbReference type="Proteomes" id="UP000029014"/>
    </source>
</evidence>
<organism evidence="2 3">
    <name type="scientific">Bifidobacterium minimum</name>
    <dbReference type="NCBI Taxonomy" id="1693"/>
    <lineage>
        <taxon>Bacteria</taxon>
        <taxon>Bacillati</taxon>
        <taxon>Actinomycetota</taxon>
        <taxon>Actinomycetes</taxon>
        <taxon>Bifidobacteriales</taxon>
        <taxon>Bifidobacteriaceae</taxon>
        <taxon>Bifidobacterium</taxon>
    </lineage>
</organism>
<dbReference type="InterPro" id="IPR016181">
    <property type="entry name" value="Acyl_CoA_acyltransferase"/>
</dbReference>
<dbReference type="GO" id="GO:0016747">
    <property type="term" value="F:acyltransferase activity, transferring groups other than amino-acyl groups"/>
    <property type="evidence" value="ECO:0007669"/>
    <property type="project" value="InterPro"/>
</dbReference>
<dbReference type="PROSITE" id="PS51186">
    <property type="entry name" value="GNAT"/>
    <property type="match status" value="1"/>
</dbReference>
<gene>
    <name evidence="2" type="ORF">BMIN_1610</name>
</gene>
<sequence length="196" mass="21743">MSPGESLALSRHFVLHFLEHATRADVAVLDGVVVGAIVTRIEGKPGIFPWGAERMERTDAALDASSVAARAELRKARRWHVLDKEIEKAANVTSTALGEVELFLVSAKARGHGVGRLLWRAAMDYFARNSVTNCFLHTDSSCDMGFYDHQGFRRISEESLREASPTLRDMARRDVIGVDRPHEKLFLCVGPTVRSV</sequence>